<dbReference type="AlphaFoldDB" id="A0A419EPG5"/>
<sequence length="242" mass="27533">MRHTSLVGRIISVGALSGAVMVCAIVQADIMRMKDGSEFECLIIAKSADTYCIKYLDEERCELTIQNVKIEDVQSLTRSRDREIARRELEDSWNERIKRNRFRLSDSAQTLEPQPDTAEAQKPSEEYCSLDVASLDALFTGERLTAFQEEEPWKKHKGKNVTWTGEVRRVRETFGAVVVDFRHKEGSRIFDVEAIFPNNTNAALLKLRGGQIAVYTGRLIGRKSLSKHWEVGEAAIIEIRDE</sequence>
<dbReference type="Proteomes" id="UP000285961">
    <property type="component" value="Unassembled WGS sequence"/>
</dbReference>
<evidence type="ECO:0000313" key="4">
    <source>
        <dbReference type="Proteomes" id="UP000285961"/>
    </source>
</evidence>
<evidence type="ECO:0000256" key="2">
    <source>
        <dbReference type="SAM" id="Phobius"/>
    </source>
</evidence>
<reference evidence="3 4" key="1">
    <citation type="journal article" date="2017" name="ISME J.">
        <title>Energy and carbon metabolisms in a deep terrestrial subsurface fluid microbial community.</title>
        <authorList>
            <person name="Momper L."/>
            <person name="Jungbluth S.P."/>
            <person name="Lee M.D."/>
            <person name="Amend J.P."/>
        </authorList>
    </citation>
    <scope>NUCLEOTIDE SEQUENCE [LARGE SCALE GENOMIC DNA]</scope>
    <source>
        <strain evidence="3">SURF_17</strain>
    </source>
</reference>
<evidence type="ECO:0000256" key="1">
    <source>
        <dbReference type="SAM" id="MobiDB-lite"/>
    </source>
</evidence>
<feature type="transmembrane region" description="Helical" evidence="2">
    <location>
        <begin position="6"/>
        <end position="26"/>
    </location>
</feature>
<keyword evidence="2" id="KW-0812">Transmembrane</keyword>
<protein>
    <submittedName>
        <fullName evidence="3">Uncharacterized protein</fullName>
    </submittedName>
</protein>
<evidence type="ECO:0000313" key="3">
    <source>
        <dbReference type="EMBL" id="RJP64855.1"/>
    </source>
</evidence>
<proteinExistence type="predicted"/>
<dbReference type="EMBL" id="QZKI01000133">
    <property type="protein sequence ID" value="RJP64855.1"/>
    <property type="molecule type" value="Genomic_DNA"/>
</dbReference>
<keyword evidence="2" id="KW-1133">Transmembrane helix</keyword>
<name>A0A419EPG5_9BACT</name>
<comment type="caution">
    <text evidence="3">The sequence shown here is derived from an EMBL/GenBank/DDBJ whole genome shotgun (WGS) entry which is preliminary data.</text>
</comment>
<accession>A0A419EPG5</accession>
<organism evidence="3 4">
    <name type="scientific">Candidatus Abyssobacteria bacterium SURF_17</name>
    <dbReference type="NCBI Taxonomy" id="2093361"/>
    <lineage>
        <taxon>Bacteria</taxon>
        <taxon>Pseudomonadati</taxon>
        <taxon>Candidatus Hydrogenedentota</taxon>
        <taxon>Candidatus Abyssobacteria</taxon>
    </lineage>
</organism>
<gene>
    <name evidence="3" type="ORF">C4532_18595</name>
</gene>
<feature type="region of interest" description="Disordered" evidence="1">
    <location>
        <begin position="104"/>
        <end position="123"/>
    </location>
</feature>
<keyword evidence="2" id="KW-0472">Membrane</keyword>